<dbReference type="STRING" id="76731.RD2015_3019"/>
<protein>
    <submittedName>
        <fullName evidence="1">Uncharacterized protein</fullName>
    </submittedName>
</protein>
<evidence type="ECO:0000313" key="1">
    <source>
        <dbReference type="EMBL" id="ALV07480.1"/>
    </source>
</evidence>
<organism evidence="1 2">
    <name type="scientific">Roseateles depolymerans</name>
    <dbReference type="NCBI Taxonomy" id="76731"/>
    <lineage>
        <taxon>Bacteria</taxon>
        <taxon>Pseudomonadati</taxon>
        <taxon>Pseudomonadota</taxon>
        <taxon>Betaproteobacteria</taxon>
        <taxon>Burkholderiales</taxon>
        <taxon>Sphaerotilaceae</taxon>
        <taxon>Roseateles</taxon>
    </lineage>
</organism>
<dbReference type="EMBL" id="CP013729">
    <property type="protein sequence ID" value="ALV07480.1"/>
    <property type="molecule type" value="Genomic_DNA"/>
</dbReference>
<evidence type="ECO:0000313" key="2">
    <source>
        <dbReference type="Proteomes" id="UP000060699"/>
    </source>
</evidence>
<dbReference type="KEGG" id="rdp:RD2015_3019"/>
<sequence length="70" mass="7210">MKTLLKAALQMTTVGALFTGLGRCVEAPSILALAPIGYLLLAGGGLLLIVVALASLDSRWEVPCSQEAPD</sequence>
<gene>
    <name evidence="1" type="ORF">RD2015_3019</name>
</gene>
<reference evidence="1 2" key="1">
    <citation type="submission" date="2015-12" db="EMBL/GenBank/DDBJ databases">
        <title>Complete genome of Roseateles depolymerans KCTC 42856.</title>
        <authorList>
            <person name="Kim K.M."/>
        </authorList>
    </citation>
    <scope>NUCLEOTIDE SEQUENCE [LARGE SCALE GENOMIC DNA]</scope>
    <source>
        <strain evidence="1 2">KCTC 42856</strain>
    </source>
</reference>
<dbReference type="AlphaFoldDB" id="A0A0U3CFM3"/>
<dbReference type="Proteomes" id="UP000060699">
    <property type="component" value="Chromosome"/>
</dbReference>
<proteinExistence type="predicted"/>
<accession>A0A0U3CFM3</accession>
<dbReference type="RefSeq" id="WP_147307002.1">
    <property type="nucleotide sequence ID" value="NZ_CP013729.1"/>
</dbReference>
<name>A0A0U3CFM3_9BURK</name>
<keyword evidence="2" id="KW-1185">Reference proteome</keyword>